<dbReference type="Proteomes" id="UP000178912">
    <property type="component" value="Unassembled WGS sequence"/>
</dbReference>
<accession>A0A1E1K7Z3</accession>
<dbReference type="EMBL" id="FJUX01000017">
    <property type="protein sequence ID" value="CZS94112.1"/>
    <property type="molecule type" value="Genomic_DNA"/>
</dbReference>
<evidence type="ECO:0000313" key="2">
    <source>
        <dbReference type="Proteomes" id="UP000178912"/>
    </source>
</evidence>
<dbReference type="AlphaFoldDB" id="A0A1E1K7Z3"/>
<dbReference type="PANTHER" id="PTHR21310:SF37">
    <property type="entry name" value="AMINOGLYCOSIDE PHOSPHOTRANSFERASE DOMAIN-CONTAINING PROTEIN"/>
    <property type="match status" value="1"/>
</dbReference>
<name>A0A1E1K7Z3_9HELO</name>
<organism evidence="1 2">
    <name type="scientific">Rhynchosporium agropyri</name>
    <dbReference type="NCBI Taxonomy" id="914238"/>
    <lineage>
        <taxon>Eukaryota</taxon>
        <taxon>Fungi</taxon>
        <taxon>Dikarya</taxon>
        <taxon>Ascomycota</taxon>
        <taxon>Pezizomycotina</taxon>
        <taxon>Leotiomycetes</taxon>
        <taxon>Helotiales</taxon>
        <taxon>Ploettnerulaceae</taxon>
        <taxon>Rhynchosporium</taxon>
    </lineage>
</organism>
<dbReference type="PANTHER" id="PTHR21310">
    <property type="entry name" value="AMINOGLYCOSIDE PHOSPHOTRANSFERASE-RELATED-RELATED"/>
    <property type="match status" value="1"/>
</dbReference>
<protein>
    <recommendedName>
        <fullName evidence="3">Aminoglycoside phosphotransferase domain-containing protein</fullName>
    </recommendedName>
</protein>
<dbReference type="InterPro" id="IPR011009">
    <property type="entry name" value="Kinase-like_dom_sf"/>
</dbReference>
<dbReference type="OrthoDB" id="3645574at2759"/>
<sequence length="516" mass="59868">MSNTLPLLGRRITLEQAQNADDNILHQLEYPRQREYFFDHLSTHKAEIETIVCYHLGVKECRVRDAQTWLSGSFNVCIPVSIDPPSKVRSIFVRIPLPYRVGEENSPENVDKKLRCEVASYLWMQENCPDVTIPDLFGFGFPDGLNFTTPEQASFLLRSMWSIKRTLLSWFGYPIPSRYIKRRRQDTLRTGYLIIARVTKGRMLSDTFEEFRHDQTRRTNLFHSLSRISLSLNKTPLPSIGSLTFKNQGINILKNRPLTLQLQSMENEGIPTMISRSATYSAVEPYFLDLLSCHDNRITFQPNAIHDADDGQRQLAALTMMRAVMHHFCPRDSRYGPFVFTLTDLHQSNIFVDDNWNITSLIDLEWACSLPLQFQCPPYWLSGRGIDQIEPGSDSFEEFQQLAGEYIDVFEREERALLGAGQKLQQAPMMRRCWESGAFWYFQALNSPKGLLSVFTEHIQRRFCPPHCEMAIFDQVVSPYWRVGAVDVIERKIEEESRYKERIKEYFESVAVLSEA</sequence>
<dbReference type="InterPro" id="IPR051678">
    <property type="entry name" value="AGP_Transferase"/>
</dbReference>
<evidence type="ECO:0000313" key="1">
    <source>
        <dbReference type="EMBL" id="CZS94112.1"/>
    </source>
</evidence>
<reference evidence="2" key="1">
    <citation type="submission" date="2016-03" db="EMBL/GenBank/DDBJ databases">
        <authorList>
            <person name="Guldener U."/>
        </authorList>
    </citation>
    <scope>NUCLEOTIDE SEQUENCE [LARGE SCALE GENOMIC DNA]</scope>
    <source>
        <strain evidence="2">04CH-RAC-A.6.1</strain>
    </source>
</reference>
<evidence type="ECO:0008006" key="3">
    <source>
        <dbReference type="Google" id="ProtNLM"/>
    </source>
</evidence>
<gene>
    <name evidence="1" type="ORF">RAG0_04154</name>
</gene>
<keyword evidence="2" id="KW-1185">Reference proteome</keyword>
<proteinExistence type="predicted"/>
<dbReference type="SUPFAM" id="SSF56112">
    <property type="entry name" value="Protein kinase-like (PK-like)"/>
    <property type="match status" value="1"/>
</dbReference>